<evidence type="ECO:0000256" key="1">
    <source>
        <dbReference type="SAM" id="MobiDB-lite"/>
    </source>
</evidence>
<protein>
    <submittedName>
        <fullName evidence="2">Uncharacterized protein</fullName>
    </submittedName>
</protein>
<dbReference type="VEuPathDB" id="TriTrypDB:BSAL_53405"/>
<gene>
    <name evidence="2" type="ORF">BSAL_53405</name>
</gene>
<sequence length="568" mass="62235">MWRMKVPGHYGACVRSLTCSFRHRSTTPRASAHNSSVATARHSSSLDGDANTEKWREQMFNLLDHRQINHRVADIMSLAAPLPAVTASTVGRVESASLGHAEAMELLSVVREGKSAAEIVSAVRKAASEDPKRLLASPVFVSTSIHALLSSLRFDGGAKAVGDLPFFFAGRALKNGIMNDALWSDVMLSVALLNVSDKLFDLWQEQLYRHYDVPVEGTAVDGNAGAVSNERHHDELHDLTVGDDFDVIASPSSSIPNEHQKSLIPFKAAHAMMCWASNARDMERAMKVYHTAKVYGVQDLVREDGQIDTVSLCRLAVKVVASARKTQFDGGIRKMMVNEIQAVVPAQVLLHDVSWGVLNDLLVGLSFPSALTLVKLASERRGGDDNVPIYIWVALLRIAAKGRNIAEAEQLFLFLRKRFVLSPKDKGELLDVMMRMHASHHRPDFVSALSLFMDHVVSTPEGEPSIPITAEHYKLLIRAADSRNAAALMFLEGCAHGVPHDAESFSSLFSRNPGSSVSALSRKLPRDYSSSSLDSHLKIPSNADAHVRRDEALSFRGKPSVDSTSEVR</sequence>
<evidence type="ECO:0000313" key="3">
    <source>
        <dbReference type="Proteomes" id="UP000051952"/>
    </source>
</evidence>
<dbReference type="Proteomes" id="UP000051952">
    <property type="component" value="Unassembled WGS sequence"/>
</dbReference>
<feature type="region of interest" description="Disordered" evidence="1">
    <location>
        <begin position="25"/>
        <end position="50"/>
    </location>
</feature>
<proteinExistence type="predicted"/>
<reference evidence="3" key="1">
    <citation type="submission" date="2015-09" db="EMBL/GenBank/DDBJ databases">
        <authorList>
            <consortium name="Pathogen Informatics"/>
        </authorList>
    </citation>
    <scope>NUCLEOTIDE SEQUENCE [LARGE SCALE GENOMIC DNA]</scope>
    <source>
        <strain evidence="3">Lake Konstanz</strain>
    </source>
</reference>
<accession>A0A0S4IIE1</accession>
<dbReference type="EMBL" id="CYKH01000110">
    <property type="protein sequence ID" value="CUE71569.1"/>
    <property type="molecule type" value="Genomic_DNA"/>
</dbReference>
<dbReference type="AlphaFoldDB" id="A0A0S4IIE1"/>
<organism evidence="2 3">
    <name type="scientific">Bodo saltans</name>
    <name type="common">Flagellated protozoan</name>
    <dbReference type="NCBI Taxonomy" id="75058"/>
    <lineage>
        <taxon>Eukaryota</taxon>
        <taxon>Discoba</taxon>
        <taxon>Euglenozoa</taxon>
        <taxon>Kinetoplastea</taxon>
        <taxon>Metakinetoplastina</taxon>
        <taxon>Eubodonida</taxon>
        <taxon>Bodonidae</taxon>
        <taxon>Bodo</taxon>
    </lineage>
</organism>
<dbReference type="OrthoDB" id="272249at2759"/>
<name>A0A0S4IIE1_BODSA</name>
<feature type="region of interest" description="Disordered" evidence="1">
    <location>
        <begin position="548"/>
        <end position="568"/>
    </location>
</feature>
<keyword evidence="3" id="KW-1185">Reference proteome</keyword>
<feature type="compositionally biased region" description="Polar residues" evidence="1">
    <location>
        <begin position="27"/>
        <end position="46"/>
    </location>
</feature>
<evidence type="ECO:0000313" key="2">
    <source>
        <dbReference type="EMBL" id="CUE71569.1"/>
    </source>
</evidence>
<dbReference type="OMA" id="MHASHHR"/>